<dbReference type="STRING" id="1297750.SAMN05444405_111129"/>
<dbReference type="GO" id="GO:0003735">
    <property type="term" value="F:structural constituent of ribosome"/>
    <property type="evidence" value="ECO:0007669"/>
    <property type="project" value="InterPro"/>
</dbReference>
<keyword evidence="3 7" id="KW-0694">RNA-binding</keyword>
<gene>
    <name evidence="7" type="primary">rplD</name>
    <name evidence="9" type="ORF">SAMN05444405_111129</name>
</gene>
<dbReference type="InterPro" id="IPR013005">
    <property type="entry name" value="Ribosomal_uL4-like"/>
</dbReference>
<proteinExistence type="inferred from homology"/>
<dbReference type="InterPro" id="IPR002136">
    <property type="entry name" value="Ribosomal_uL4"/>
</dbReference>
<dbReference type="GO" id="GO:0006412">
    <property type="term" value="P:translation"/>
    <property type="evidence" value="ECO:0007669"/>
    <property type="project" value="UniProtKB-UniRule"/>
</dbReference>
<comment type="similarity">
    <text evidence="1 7">Belongs to the universal ribosomal protein uL4 family.</text>
</comment>
<keyword evidence="2 7" id="KW-0699">rRNA-binding</keyword>
<evidence type="ECO:0000313" key="10">
    <source>
        <dbReference type="Proteomes" id="UP000184509"/>
    </source>
</evidence>
<reference evidence="9 10" key="1">
    <citation type="submission" date="2016-11" db="EMBL/GenBank/DDBJ databases">
        <authorList>
            <person name="Jaros S."/>
            <person name="Januszkiewicz K."/>
            <person name="Wedrychowicz H."/>
        </authorList>
    </citation>
    <scope>NUCLEOTIDE SEQUENCE [LARGE SCALE GENOMIC DNA]</scope>
    <source>
        <strain evidence="9 10">DSM 26991</strain>
    </source>
</reference>
<evidence type="ECO:0000256" key="1">
    <source>
        <dbReference type="ARBA" id="ARBA00010528"/>
    </source>
</evidence>
<evidence type="ECO:0000256" key="2">
    <source>
        <dbReference type="ARBA" id="ARBA00022730"/>
    </source>
</evidence>
<evidence type="ECO:0000256" key="4">
    <source>
        <dbReference type="ARBA" id="ARBA00022980"/>
    </source>
</evidence>
<evidence type="ECO:0000256" key="7">
    <source>
        <dbReference type="HAMAP-Rule" id="MF_01328"/>
    </source>
</evidence>
<comment type="function">
    <text evidence="7">One of the primary rRNA binding proteins, this protein initially binds near the 5'-end of the 23S rRNA. It is important during the early stages of 50S assembly. It makes multiple contacts with different domains of the 23S rRNA in the assembled 50S subunit and ribosome.</text>
</comment>
<evidence type="ECO:0000256" key="8">
    <source>
        <dbReference type="SAM" id="MobiDB-lite"/>
    </source>
</evidence>
<accession>A0A1M5DBL4</accession>
<dbReference type="RefSeq" id="WP_073402426.1">
    <property type="nucleotide sequence ID" value="NZ_FQTV01000011.1"/>
</dbReference>
<keyword evidence="10" id="KW-1185">Reference proteome</keyword>
<dbReference type="FunFam" id="3.40.1370.10:FF:000009">
    <property type="entry name" value="50S ribosomal protein L4"/>
    <property type="match status" value="1"/>
</dbReference>
<dbReference type="Gene3D" id="3.40.1370.10">
    <property type="match status" value="1"/>
</dbReference>
<sequence length="212" mass="23360">MEVNVYNIKGEDTGRKITLNESIFGIEPNDHAIYLDVKQFMASQRQGTHKSKERSELSGSTRKLKKQKGTGGARSGDINSPVFVGGARVFGPKPRDYFFKLNKKVKSLARKSALSYKAQGNAIVVVEDFSFETPKTKDFVALINNLKVSDKKLLFVLSEPNKNVYLSARNIERANVLTVAGLNTYNVLNAGALVLTESSLSAIDSILMKKEA</sequence>
<feature type="region of interest" description="Disordered" evidence="8">
    <location>
        <begin position="44"/>
        <end position="77"/>
    </location>
</feature>
<dbReference type="PANTHER" id="PTHR10746">
    <property type="entry name" value="50S RIBOSOMAL PROTEIN L4"/>
    <property type="match status" value="1"/>
</dbReference>
<dbReference type="EMBL" id="FQTV01000011">
    <property type="protein sequence ID" value="SHF64321.1"/>
    <property type="molecule type" value="Genomic_DNA"/>
</dbReference>
<dbReference type="OrthoDB" id="9803201at2"/>
<dbReference type="AlphaFoldDB" id="A0A1M5DBL4"/>
<dbReference type="GO" id="GO:1990904">
    <property type="term" value="C:ribonucleoprotein complex"/>
    <property type="evidence" value="ECO:0007669"/>
    <property type="project" value="UniProtKB-KW"/>
</dbReference>
<evidence type="ECO:0000256" key="5">
    <source>
        <dbReference type="ARBA" id="ARBA00023274"/>
    </source>
</evidence>
<name>A0A1M5DBL4_9BACE</name>
<protein>
    <recommendedName>
        <fullName evidence="6 7">Large ribosomal subunit protein uL4</fullName>
    </recommendedName>
</protein>
<evidence type="ECO:0000256" key="3">
    <source>
        <dbReference type="ARBA" id="ARBA00022884"/>
    </source>
</evidence>
<keyword evidence="4 7" id="KW-0689">Ribosomal protein</keyword>
<dbReference type="Pfam" id="PF00573">
    <property type="entry name" value="Ribosomal_L4"/>
    <property type="match status" value="1"/>
</dbReference>
<dbReference type="Proteomes" id="UP000184509">
    <property type="component" value="Unassembled WGS sequence"/>
</dbReference>
<dbReference type="PANTHER" id="PTHR10746:SF6">
    <property type="entry name" value="LARGE RIBOSOMAL SUBUNIT PROTEIN UL4M"/>
    <property type="match status" value="1"/>
</dbReference>
<dbReference type="InterPro" id="IPR023574">
    <property type="entry name" value="Ribosomal_uL4_dom_sf"/>
</dbReference>
<organism evidence="9 10">
    <name type="scientific">Bacteroides luti</name>
    <dbReference type="NCBI Taxonomy" id="1297750"/>
    <lineage>
        <taxon>Bacteria</taxon>
        <taxon>Pseudomonadati</taxon>
        <taxon>Bacteroidota</taxon>
        <taxon>Bacteroidia</taxon>
        <taxon>Bacteroidales</taxon>
        <taxon>Bacteroidaceae</taxon>
        <taxon>Bacteroides</taxon>
    </lineage>
</organism>
<comment type="function">
    <text evidence="7">Forms part of the polypeptide exit tunnel.</text>
</comment>
<dbReference type="SUPFAM" id="SSF52166">
    <property type="entry name" value="Ribosomal protein L4"/>
    <property type="match status" value="1"/>
</dbReference>
<dbReference type="GO" id="GO:0019843">
    <property type="term" value="F:rRNA binding"/>
    <property type="evidence" value="ECO:0007669"/>
    <property type="project" value="UniProtKB-UniRule"/>
</dbReference>
<dbReference type="NCBIfam" id="TIGR03953">
    <property type="entry name" value="rplD_bact"/>
    <property type="match status" value="1"/>
</dbReference>
<dbReference type="HAMAP" id="MF_01328_B">
    <property type="entry name" value="Ribosomal_uL4_B"/>
    <property type="match status" value="1"/>
</dbReference>
<keyword evidence="5 7" id="KW-0687">Ribonucleoprotein</keyword>
<dbReference type="GO" id="GO:0005840">
    <property type="term" value="C:ribosome"/>
    <property type="evidence" value="ECO:0007669"/>
    <property type="project" value="UniProtKB-KW"/>
</dbReference>
<evidence type="ECO:0000256" key="6">
    <source>
        <dbReference type="ARBA" id="ARBA00035244"/>
    </source>
</evidence>
<comment type="subunit">
    <text evidence="7">Part of the 50S ribosomal subunit.</text>
</comment>
<evidence type="ECO:0000313" key="9">
    <source>
        <dbReference type="EMBL" id="SHF64321.1"/>
    </source>
</evidence>